<dbReference type="HOGENOM" id="CLU_116201_0_0_0"/>
<dbReference type="KEGG" id="tsa:AciPR4_3836"/>
<dbReference type="AlphaFoldDB" id="E8V228"/>
<keyword evidence="3" id="KW-1185">Reference proteome</keyword>
<dbReference type="SUPFAM" id="SSF159888">
    <property type="entry name" value="YdhG-like"/>
    <property type="match status" value="1"/>
</dbReference>
<dbReference type="Pfam" id="PF08818">
    <property type="entry name" value="DUF1801"/>
    <property type="match status" value="1"/>
</dbReference>
<dbReference type="Pfam" id="PF13376">
    <property type="entry name" value="OmdA"/>
    <property type="match status" value="1"/>
</dbReference>
<dbReference type="eggNOG" id="COG4430">
    <property type="taxonomic scope" value="Bacteria"/>
</dbReference>
<gene>
    <name evidence="2" type="ordered locus">AciPR4_3836</name>
</gene>
<dbReference type="RefSeq" id="WP_013570315.1">
    <property type="nucleotide sequence ID" value="NC_014963.1"/>
</dbReference>
<dbReference type="Gene3D" id="3.90.1150.200">
    <property type="match status" value="1"/>
</dbReference>
<feature type="domain" description="YdhG-like" evidence="1">
    <location>
        <begin position="20"/>
        <end position="114"/>
    </location>
</feature>
<dbReference type="Proteomes" id="UP000006844">
    <property type="component" value="Chromosome"/>
</dbReference>
<accession>E8V228</accession>
<protein>
    <recommendedName>
        <fullName evidence="1">YdhG-like domain-containing protein</fullName>
    </recommendedName>
</protein>
<dbReference type="STRING" id="401053.AciPR4_3836"/>
<proteinExistence type="predicted"/>
<reference evidence="2 3" key="1">
    <citation type="journal article" date="2012" name="Stand. Genomic Sci.">
        <title>Complete genome sequence of Terriglobus saanensis type strain SP1PR4(T), an Acidobacteria from tundra soil.</title>
        <authorList>
            <person name="Rawat S.R."/>
            <person name="Mannisto M.K."/>
            <person name="Starovoytov V."/>
            <person name="Goodwin L."/>
            <person name="Nolan M."/>
            <person name="Hauser L."/>
            <person name="Land M."/>
            <person name="Davenport K.W."/>
            <person name="Woyke T."/>
            <person name="Haggblom M.M."/>
        </authorList>
    </citation>
    <scope>NUCLEOTIDE SEQUENCE</scope>
    <source>
        <strain evidence="3">ATCC BAA-1853 / DSM 23119 / SP1PR4</strain>
    </source>
</reference>
<dbReference type="InterPro" id="IPR014922">
    <property type="entry name" value="YdhG-like"/>
</dbReference>
<dbReference type="OrthoDB" id="115213at2"/>
<name>E8V228_TERSS</name>
<evidence type="ECO:0000313" key="2">
    <source>
        <dbReference type="EMBL" id="ADV84585.1"/>
    </source>
</evidence>
<organism evidence="2 3">
    <name type="scientific">Terriglobus saanensis (strain ATCC BAA-1853 / DSM 23119 / SP1PR4)</name>
    <dbReference type="NCBI Taxonomy" id="401053"/>
    <lineage>
        <taxon>Bacteria</taxon>
        <taxon>Pseudomonadati</taxon>
        <taxon>Acidobacteriota</taxon>
        <taxon>Terriglobia</taxon>
        <taxon>Terriglobales</taxon>
        <taxon>Acidobacteriaceae</taxon>
        <taxon>Terriglobus</taxon>
    </lineage>
</organism>
<sequence>MGVRNPVVDAQIASAAPFAKPILEHLRDVAHKALPDAVEEIKWGFPTLLVDGKIVCGMGAFKAHCAFRIAGSEIKEKVRAMGYDPDGSAGALGKITSLKDLPSERALVALIKEAAKAQLAAKAAGPKKRATPKPELPVPKALSAALAKNKTAAKNFAAFAPSCRSEYSEWIGEAKREETRAKRVAEAIGWIAEGKKRNWRYEKC</sequence>
<dbReference type="EMBL" id="CP002467">
    <property type="protein sequence ID" value="ADV84585.1"/>
    <property type="molecule type" value="Genomic_DNA"/>
</dbReference>
<evidence type="ECO:0000313" key="3">
    <source>
        <dbReference type="Proteomes" id="UP000006844"/>
    </source>
</evidence>
<evidence type="ECO:0000259" key="1">
    <source>
        <dbReference type="Pfam" id="PF08818"/>
    </source>
</evidence>